<name>A0A6S7EVI2_9BURK</name>
<gene>
    <name evidence="3" type="primary">mdtC_2</name>
    <name evidence="3" type="ORF">LMG3328_05599</name>
</gene>
<proteinExistence type="predicted"/>
<dbReference type="Proteomes" id="UP000494122">
    <property type="component" value="Unassembled WGS sequence"/>
</dbReference>
<sequence length="76" mass="8418">MLRQRPIVMTHPAGLLDALPLVLGIGEGSEPRRPLGVTIVGGPMISQFLTRYTTPIVYLALERLRLKVAGWRARRA</sequence>
<dbReference type="PANTHER" id="PTHR32063">
    <property type="match status" value="1"/>
</dbReference>
<accession>A0A6S7EVI2</accession>
<evidence type="ECO:0000313" key="4">
    <source>
        <dbReference type="Proteomes" id="UP000494122"/>
    </source>
</evidence>
<dbReference type="InterPro" id="IPR001036">
    <property type="entry name" value="Acrflvin-R"/>
</dbReference>
<dbReference type="GO" id="GO:0042910">
    <property type="term" value="F:xenobiotic transmembrane transporter activity"/>
    <property type="evidence" value="ECO:0007669"/>
    <property type="project" value="TreeGrafter"/>
</dbReference>
<keyword evidence="2" id="KW-0472">Membrane</keyword>
<keyword evidence="1" id="KW-0812">Transmembrane</keyword>
<keyword evidence="2" id="KW-1133">Transmembrane helix</keyword>
<dbReference type="EMBL" id="CADILE010000025">
    <property type="protein sequence ID" value="CAB3923584.1"/>
    <property type="molecule type" value="Genomic_DNA"/>
</dbReference>
<dbReference type="PANTHER" id="PTHR32063:SF34">
    <property type="entry name" value="MULTIDRUG RESISTANCE PROTEIN MDTC"/>
    <property type="match status" value="1"/>
</dbReference>
<evidence type="ECO:0000313" key="3">
    <source>
        <dbReference type="EMBL" id="CAB3923584.1"/>
    </source>
</evidence>
<dbReference type="AlphaFoldDB" id="A0A6S7EVI2"/>
<dbReference type="Pfam" id="PF00873">
    <property type="entry name" value="ACR_tran"/>
    <property type="match status" value="1"/>
</dbReference>
<protein>
    <submittedName>
        <fullName evidence="3">Multidrug resistance protein MdtC</fullName>
    </submittedName>
</protein>
<dbReference type="Gene3D" id="1.20.1640.10">
    <property type="entry name" value="Multidrug efflux transporter AcrB transmembrane domain"/>
    <property type="match status" value="1"/>
</dbReference>
<evidence type="ECO:0000256" key="2">
    <source>
        <dbReference type="ARBA" id="ARBA00022989"/>
    </source>
</evidence>
<evidence type="ECO:0000256" key="1">
    <source>
        <dbReference type="ARBA" id="ARBA00022692"/>
    </source>
</evidence>
<dbReference type="SUPFAM" id="SSF82866">
    <property type="entry name" value="Multidrug efflux transporter AcrB transmembrane domain"/>
    <property type="match status" value="1"/>
</dbReference>
<organism evidence="3 4">
    <name type="scientific">Achromobacter ruhlandii</name>
    <dbReference type="NCBI Taxonomy" id="72557"/>
    <lineage>
        <taxon>Bacteria</taxon>
        <taxon>Pseudomonadati</taxon>
        <taxon>Pseudomonadota</taxon>
        <taxon>Betaproteobacteria</taxon>
        <taxon>Burkholderiales</taxon>
        <taxon>Alcaligenaceae</taxon>
        <taxon>Achromobacter</taxon>
    </lineage>
</organism>
<dbReference type="GO" id="GO:0005886">
    <property type="term" value="C:plasma membrane"/>
    <property type="evidence" value="ECO:0007669"/>
    <property type="project" value="TreeGrafter"/>
</dbReference>
<reference evidence="3 4" key="1">
    <citation type="submission" date="2020-04" db="EMBL/GenBank/DDBJ databases">
        <authorList>
            <person name="De Canck E."/>
        </authorList>
    </citation>
    <scope>NUCLEOTIDE SEQUENCE [LARGE SCALE GENOMIC DNA]</scope>
    <source>
        <strain evidence="3 4">LMG 3328</strain>
    </source>
</reference>